<comment type="caution">
    <text evidence="1">The sequence shown here is derived from an EMBL/GenBank/DDBJ whole genome shotgun (WGS) entry which is preliminary data.</text>
</comment>
<dbReference type="Proteomes" id="UP000324797">
    <property type="component" value="Unassembled WGS sequence"/>
</dbReference>
<reference evidence="1 2" key="1">
    <citation type="submission" date="2019-08" db="EMBL/GenBank/DDBJ databases">
        <title>Bradyrhizobium hipponensis sp. nov., a rhizobium isolated from a Lupinus angustifolius root nodule in Tunisia.</title>
        <authorList>
            <person name="Off K."/>
            <person name="Rejili M."/>
            <person name="Mars M."/>
            <person name="Brachmann A."/>
            <person name="Marin M."/>
        </authorList>
    </citation>
    <scope>NUCLEOTIDE SEQUENCE [LARGE SCALE GENOMIC DNA]</scope>
    <source>
        <strain evidence="2">aSej3</strain>
    </source>
</reference>
<dbReference type="RefSeq" id="WP_148740293.1">
    <property type="nucleotide sequence ID" value="NZ_VSTH01000050.1"/>
</dbReference>
<gene>
    <name evidence="1" type="ORF">FXV83_15625</name>
</gene>
<dbReference type="EMBL" id="VSTH01000050">
    <property type="protein sequence ID" value="TYO65652.1"/>
    <property type="molecule type" value="Genomic_DNA"/>
</dbReference>
<proteinExistence type="predicted"/>
<accession>A0A5S4YP16</accession>
<dbReference type="AlphaFoldDB" id="A0A5S4YP16"/>
<evidence type="ECO:0000313" key="1">
    <source>
        <dbReference type="EMBL" id="TYO65652.1"/>
    </source>
</evidence>
<evidence type="ECO:0000313" key="2">
    <source>
        <dbReference type="Proteomes" id="UP000324797"/>
    </source>
</evidence>
<name>A0A5S4YP16_9BRAD</name>
<sequence>MLIPIVKQDKENMPSRECLELAKASAYSHDPDGATAVITGGTQRVGEAIGREFAEIGLLARSRQGSRLPRLRRIRLMTGAHFDFDQNICGAHHRYAPGRLRRT</sequence>
<protein>
    <submittedName>
        <fullName evidence="1">Uncharacterized protein</fullName>
    </submittedName>
</protein>
<keyword evidence="2" id="KW-1185">Reference proteome</keyword>
<organism evidence="1 2">
    <name type="scientific">Bradyrhizobium hipponense</name>
    <dbReference type="NCBI Taxonomy" id="2605638"/>
    <lineage>
        <taxon>Bacteria</taxon>
        <taxon>Pseudomonadati</taxon>
        <taxon>Pseudomonadota</taxon>
        <taxon>Alphaproteobacteria</taxon>
        <taxon>Hyphomicrobiales</taxon>
        <taxon>Nitrobacteraceae</taxon>
        <taxon>Bradyrhizobium</taxon>
    </lineage>
</organism>